<proteinExistence type="predicted"/>
<accession>A0A7Z0JA09</accession>
<name>A0A7Z0JA09_9ACTN</name>
<evidence type="ECO:0000313" key="2">
    <source>
        <dbReference type="Proteomes" id="UP000572051"/>
    </source>
</evidence>
<organism evidence="1 2">
    <name type="scientific">Nocardiopsis aegyptia</name>
    <dbReference type="NCBI Taxonomy" id="220378"/>
    <lineage>
        <taxon>Bacteria</taxon>
        <taxon>Bacillati</taxon>
        <taxon>Actinomycetota</taxon>
        <taxon>Actinomycetes</taxon>
        <taxon>Streptosporangiales</taxon>
        <taxon>Nocardiopsidaceae</taxon>
        <taxon>Nocardiopsis</taxon>
    </lineage>
</organism>
<dbReference type="Proteomes" id="UP000572051">
    <property type="component" value="Unassembled WGS sequence"/>
</dbReference>
<evidence type="ECO:0000313" key="1">
    <source>
        <dbReference type="EMBL" id="NYJ34803.1"/>
    </source>
</evidence>
<comment type="caution">
    <text evidence="1">The sequence shown here is derived from an EMBL/GenBank/DDBJ whole genome shotgun (WGS) entry which is preliminary data.</text>
</comment>
<sequence>MTTYSRWYAAGEPEEVWNDLRTLGPVPEEGLRRDPDF</sequence>
<reference evidence="1 2" key="1">
    <citation type="submission" date="2020-07" db="EMBL/GenBank/DDBJ databases">
        <title>Sequencing the genomes of 1000 actinobacteria strains.</title>
        <authorList>
            <person name="Klenk H.-P."/>
        </authorList>
    </citation>
    <scope>NUCLEOTIDE SEQUENCE [LARGE SCALE GENOMIC DNA]</scope>
    <source>
        <strain evidence="1 2">DSM 44442</strain>
    </source>
</reference>
<dbReference type="AlphaFoldDB" id="A0A7Z0JA09"/>
<protein>
    <submittedName>
        <fullName evidence="1">Uncharacterized protein</fullName>
    </submittedName>
</protein>
<keyword evidence="2" id="KW-1185">Reference proteome</keyword>
<gene>
    <name evidence="1" type="ORF">HNR10_002684</name>
</gene>
<dbReference type="EMBL" id="JACCFS010000001">
    <property type="protein sequence ID" value="NYJ34803.1"/>
    <property type="molecule type" value="Genomic_DNA"/>
</dbReference>